<dbReference type="InterPro" id="IPR050904">
    <property type="entry name" value="Adhesion/Biosynth-related"/>
</dbReference>
<comment type="caution">
    <text evidence="3">The sequence shown here is derived from an EMBL/GenBank/DDBJ whole genome shotgun (WGS) entry which is preliminary data.</text>
</comment>
<feature type="domain" description="FAS1" evidence="2">
    <location>
        <begin position="25"/>
        <end position="168"/>
    </location>
</feature>
<dbReference type="PANTHER" id="PTHR10900:SF77">
    <property type="entry name" value="FI19380P1"/>
    <property type="match status" value="1"/>
</dbReference>
<dbReference type="Gene3D" id="2.30.180.10">
    <property type="entry name" value="FAS1 domain"/>
    <property type="match status" value="2"/>
</dbReference>
<dbReference type="SMART" id="SM00554">
    <property type="entry name" value="FAS1"/>
    <property type="match status" value="2"/>
</dbReference>
<name>A0AAN6PF54_9PEZI</name>
<dbReference type="GO" id="GO:0000329">
    <property type="term" value="C:fungal-type vacuole membrane"/>
    <property type="evidence" value="ECO:0007669"/>
    <property type="project" value="TreeGrafter"/>
</dbReference>
<sequence>MVLGLPTALLAVVSTLLFSPLAVHAADLESVLAGQANLTTFRGLVKNHTDIFASLPKGVTVAAPNDNAFKKLGNWETYNESTIAATLKYHILKQTIDMPSIAKGDSIWASTTLTDEAFSSVTDGQRLILTKQPGGEVVFTSGFATRGTVLVEDLAFDNGLVQVIDSVMRVPETLESTARSAYTDLTAFVGALYATDLMSEIAKLKDVTIFAPRNAAFQQLAGTLAAMDTEKLKRVLRYHIVPGQLSHVWEFKNASSLASADGDDSKLTITRHTNFIYINSAEIIQADILIANGLVHMIDNILDPEQADARPDVSLTTAQAPVFTPVGETATGTDVPTPFATALPCTASCPVVQATGTAAPKGAGGGDGQGASSSNAGGALPRCTGLAGAGLGIGLAVGAVMVGL</sequence>
<dbReference type="Pfam" id="PF02469">
    <property type="entry name" value="Fasciclin"/>
    <property type="match status" value="2"/>
</dbReference>
<dbReference type="PANTHER" id="PTHR10900">
    <property type="entry name" value="PERIOSTIN-RELATED"/>
    <property type="match status" value="1"/>
</dbReference>
<dbReference type="AlphaFoldDB" id="A0AAN6PF54"/>
<gene>
    <name evidence="3" type="ORF">C8A01DRAFT_48826</name>
</gene>
<evidence type="ECO:0000313" key="3">
    <source>
        <dbReference type="EMBL" id="KAK4034877.1"/>
    </source>
</evidence>
<dbReference type="PROSITE" id="PS50213">
    <property type="entry name" value="FAS1"/>
    <property type="match status" value="2"/>
</dbReference>
<dbReference type="InterPro" id="IPR036378">
    <property type="entry name" value="FAS1_dom_sf"/>
</dbReference>
<feature type="chain" id="PRO_5042879360" evidence="1">
    <location>
        <begin position="26"/>
        <end position="404"/>
    </location>
</feature>
<dbReference type="Proteomes" id="UP001303115">
    <property type="component" value="Unassembled WGS sequence"/>
</dbReference>
<evidence type="ECO:0000256" key="1">
    <source>
        <dbReference type="SAM" id="SignalP"/>
    </source>
</evidence>
<evidence type="ECO:0000259" key="2">
    <source>
        <dbReference type="PROSITE" id="PS50213"/>
    </source>
</evidence>
<keyword evidence="4" id="KW-1185">Reference proteome</keyword>
<feature type="signal peptide" evidence="1">
    <location>
        <begin position="1"/>
        <end position="25"/>
    </location>
</feature>
<dbReference type="SUPFAM" id="SSF82153">
    <property type="entry name" value="FAS1 domain"/>
    <property type="match status" value="2"/>
</dbReference>
<protein>
    <submittedName>
        <fullName evidence="3">FAS1 domain-containing protein</fullName>
    </submittedName>
</protein>
<evidence type="ECO:0000313" key="4">
    <source>
        <dbReference type="Proteomes" id="UP001303115"/>
    </source>
</evidence>
<proteinExistence type="predicted"/>
<accession>A0AAN6PF54</accession>
<organism evidence="3 4">
    <name type="scientific">Parachaetomium inaequale</name>
    <dbReference type="NCBI Taxonomy" id="2588326"/>
    <lineage>
        <taxon>Eukaryota</taxon>
        <taxon>Fungi</taxon>
        <taxon>Dikarya</taxon>
        <taxon>Ascomycota</taxon>
        <taxon>Pezizomycotina</taxon>
        <taxon>Sordariomycetes</taxon>
        <taxon>Sordariomycetidae</taxon>
        <taxon>Sordariales</taxon>
        <taxon>Chaetomiaceae</taxon>
        <taxon>Parachaetomium</taxon>
    </lineage>
</organism>
<keyword evidence="1" id="KW-0732">Signal</keyword>
<feature type="domain" description="FAS1" evidence="2">
    <location>
        <begin position="172"/>
        <end position="302"/>
    </location>
</feature>
<dbReference type="InterPro" id="IPR000782">
    <property type="entry name" value="FAS1_domain"/>
</dbReference>
<dbReference type="EMBL" id="MU854462">
    <property type="protein sequence ID" value="KAK4034877.1"/>
    <property type="molecule type" value="Genomic_DNA"/>
</dbReference>
<dbReference type="GO" id="GO:0016236">
    <property type="term" value="P:macroautophagy"/>
    <property type="evidence" value="ECO:0007669"/>
    <property type="project" value="TreeGrafter"/>
</dbReference>
<reference evidence="4" key="1">
    <citation type="journal article" date="2023" name="Mol. Phylogenet. Evol.">
        <title>Genome-scale phylogeny and comparative genomics of the fungal order Sordariales.</title>
        <authorList>
            <person name="Hensen N."/>
            <person name="Bonometti L."/>
            <person name="Westerberg I."/>
            <person name="Brannstrom I.O."/>
            <person name="Guillou S."/>
            <person name="Cros-Aarteil S."/>
            <person name="Calhoun S."/>
            <person name="Haridas S."/>
            <person name="Kuo A."/>
            <person name="Mondo S."/>
            <person name="Pangilinan J."/>
            <person name="Riley R."/>
            <person name="LaButti K."/>
            <person name="Andreopoulos B."/>
            <person name="Lipzen A."/>
            <person name="Chen C."/>
            <person name="Yan M."/>
            <person name="Daum C."/>
            <person name="Ng V."/>
            <person name="Clum A."/>
            <person name="Steindorff A."/>
            <person name="Ohm R.A."/>
            <person name="Martin F."/>
            <person name="Silar P."/>
            <person name="Natvig D.O."/>
            <person name="Lalanne C."/>
            <person name="Gautier V."/>
            <person name="Ament-Velasquez S.L."/>
            <person name="Kruys A."/>
            <person name="Hutchinson M.I."/>
            <person name="Powell A.J."/>
            <person name="Barry K."/>
            <person name="Miller A.N."/>
            <person name="Grigoriev I.V."/>
            <person name="Debuchy R."/>
            <person name="Gladieux P."/>
            <person name="Hiltunen Thoren M."/>
            <person name="Johannesson H."/>
        </authorList>
    </citation>
    <scope>NUCLEOTIDE SEQUENCE [LARGE SCALE GENOMIC DNA]</scope>
    <source>
        <strain evidence="4">CBS 284.82</strain>
    </source>
</reference>